<evidence type="ECO:0000313" key="2">
    <source>
        <dbReference type="EMBL" id="VDH95415.1"/>
    </source>
</evidence>
<dbReference type="OrthoDB" id="6197226at2759"/>
<dbReference type="AlphaFoldDB" id="A0A8B6BTA9"/>
<dbReference type="Proteomes" id="UP000596742">
    <property type="component" value="Unassembled WGS sequence"/>
</dbReference>
<protein>
    <submittedName>
        <fullName evidence="2">Uncharacterized protein</fullName>
    </submittedName>
</protein>
<accession>A0A8B6BTA9</accession>
<feature type="compositionally biased region" description="Polar residues" evidence="1">
    <location>
        <begin position="92"/>
        <end position="102"/>
    </location>
</feature>
<feature type="region of interest" description="Disordered" evidence="1">
    <location>
        <begin position="54"/>
        <end position="73"/>
    </location>
</feature>
<evidence type="ECO:0000256" key="1">
    <source>
        <dbReference type="SAM" id="MobiDB-lite"/>
    </source>
</evidence>
<feature type="region of interest" description="Disordered" evidence="1">
    <location>
        <begin position="79"/>
        <end position="115"/>
    </location>
</feature>
<evidence type="ECO:0000313" key="3">
    <source>
        <dbReference type="Proteomes" id="UP000596742"/>
    </source>
</evidence>
<dbReference type="EMBL" id="UYJE01000689">
    <property type="protein sequence ID" value="VDH95415.1"/>
    <property type="molecule type" value="Genomic_DNA"/>
</dbReference>
<organism evidence="2 3">
    <name type="scientific">Mytilus galloprovincialis</name>
    <name type="common">Mediterranean mussel</name>
    <dbReference type="NCBI Taxonomy" id="29158"/>
    <lineage>
        <taxon>Eukaryota</taxon>
        <taxon>Metazoa</taxon>
        <taxon>Spiralia</taxon>
        <taxon>Lophotrochozoa</taxon>
        <taxon>Mollusca</taxon>
        <taxon>Bivalvia</taxon>
        <taxon>Autobranchia</taxon>
        <taxon>Pteriomorphia</taxon>
        <taxon>Mytilida</taxon>
        <taxon>Mytiloidea</taxon>
        <taxon>Mytilidae</taxon>
        <taxon>Mytilinae</taxon>
        <taxon>Mytilus</taxon>
    </lineage>
</organism>
<keyword evidence="3" id="KW-1185">Reference proteome</keyword>
<gene>
    <name evidence="2" type="ORF">MGAL_10B013575</name>
</gene>
<comment type="caution">
    <text evidence="2">The sequence shown here is derived from an EMBL/GenBank/DDBJ whole genome shotgun (WGS) entry which is preliminary data.</text>
</comment>
<name>A0A8B6BTA9_MYTGA</name>
<reference evidence="2" key="1">
    <citation type="submission" date="2018-11" db="EMBL/GenBank/DDBJ databases">
        <authorList>
            <person name="Alioto T."/>
            <person name="Alioto T."/>
        </authorList>
    </citation>
    <scope>NUCLEOTIDE SEQUENCE</scope>
</reference>
<proteinExistence type="predicted"/>
<feature type="compositionally biased region" description="Polar residues" evidence="1">
    <location>
        <begin position="57"/>
        <end position="73"/>
    </location>
</feature>
<sequence length="115" mass="13377">MRLFFINSITNTSTVLDKDPCRIETTSLEDSEQKHDRRSQYRNINKLGGCRREKTNQEVAEQKQQVEGGRTETTIQEMAEQKQQIGGRKTEPTQQVVAEQKQQIRRLQNRNNKSG</sequence>